<dbReference type="InterPro" id="IPR036875">
    <property type="entry name" value="Znf_CCHC_sf"/>
</dbReference>
<gene>
    <name evidence="2" type="ORF">J437_LFUL007404</name>
</gene>
<feature type="region of interest" description="Disordered" evidence="1">
    <location>
        <begin position="1"/>
        <end position="58"/>
    </location>
</feature>
<feature type="compositionally biased region" description="Polar residues" evidence="1">
    <location>
        <begin position="189"/>
        <end position="199"/>
    </location>
</feature>
<comment type="caution">
    <text evidence="2">The sequence shown here is derived from an EMBL/GenBank/DDBJ whole genome shotgun (WGS) entry which is preliminary data.</text>
</comment>
<sequence length="492" mass="55021">MEEVSSKIEEENSRKMVEMSSKIEEENSRKMVEMSSKKAEENSRKMEEMSRRMEENMGKMGERLERQAEEIRCNFLKQQEIQNFLMELVRDTDERLGNFKGAVDEQVKAIKRGMRSMKEPLNSTKTLEGALEGAVEGAVVGVSTGGTTTSSKGATGGDEARISSTGQGDKQDKQGGNEVHTGKMAGTGRNKNTEVTNPPSFAEAVKGGKASSYNSSNSNINPRPRPNNNKDNNKNKVFISSNDENKVKSVEEIKDILEKKIKPSLPSLKVVNIKKVRNKGILLETSTEKDIQNIKNCKQVCLNGLKVRDNDELKRQIIFFNVDNEWKDRELEMDVIRMNFDIDYTSDKEDKDIVVAKRKFDSKTKGKVNWIMEISRKYLEQIKNKDKIFIGCLNCYGLGHSSQDCKLKEKVCGHCGESSHELAEASKAPSSPIPLTARIGPNSRIRHLSFHGQCQLLLAGLSILSFHGQCQQALASRTRHPLLSRPVSAGSC</sequence>
<keyword evidence="3" id="KW-1185">Reference proteome</keyword>
<reference evidence="2" key="1">
    <citation type="submission" date="2013-04" db="EMBL/GenBank/DDBJ databases">
        <authorList>
            <person name="Qu J."/>
            <person name="Murali S.C."/>
            <person name="Bandaranaike D."/>
            <person name="Bellair M."/>
            <person name="Blankenburg K."/>
            <person name="Chao H."/>
            <person name="Dinh H."/>
            <person name="Doddapaneni H."/>
            <person name="Downs B."/>
            <person name="Dugan-Rocha S."/>
            <person name="Elkadiri S."/>
            <person name="Gnanaolivu R.D."/>
            <person name="Hernandez B."/>
            <person name="Javaid M."/>
            <person name="Jayaseelan J.C."/>
            <person name="Lee S."/>
            <person name="Li M."/>
            <person name="Ming W."/>
            <person name="Munidasa M."/>
            <person name="Muniz J."/>
            <person name="Nguyen L."/>
            <person name="Ongeri F."/>
            <person name="Osuji N."/>
            <person name="Pu L.-L."/>
            <person name="Puazo M."/>
            <person name="Qu C."/>
            <person name="Quiroz J."/>
            <person name="Raj R."/>
            <person name="Weissenberger G."/>
            <person name="Xin Y."/>
            <person name="Zou X."/>
            <person name="Han Y."/>
            <person name="Richards S."/>
            <person name="Worley K."/>
            <person name="Muzny D."/>
            <person name="Gibbs R."/>
        </authorList>
    </citation>
    <scope>NUCLEOTIDE SEQUENCE</scope>
    <source>
        <strain evidence="2">Sampled in the wild</strain>
    </source>
</reference>
<accession>A0A8K0K202</accession>
<evidence type="ECO:0008006" key="4">
    <source>
        <dbReference type="Google" id="ProtNLM"/>
    </source>
</evidence>
<protein>
    <recommendedName>
        <fullName evidence="4">CCHC-type domain-containing protein</fullName>
    </recommendedName>
</protein>
<feature type="region of interest" description="Disordered" evidence="1">
    <location>
        <begin position="142"/>
        <end position="237"/>
    </location>
</feature>
<dbReference type="SUPFAM" id="SSF57756">
    <property type="entry name" value="Retrovirus zinc finger-like domains"/>
    <property type="match status" value="1"/>
</dbReference>
<reference evidence="2" key="2">
    <citation type="submission" date="2017-10" db="EMBL/GenBank/DDBJ databases">
        <title>Ladona fulva Genome sequencing and assembly.</title>
        <authorList>
            <person name="Murali S."/>
            <person name="Richards S."/>
            <person name="Bandaranaike D."/>
            <person name="Bellair M."/>
            <person name="Blankenburg K."/>
            <person name="Chao H."/>
            <person name="Dinh H."/>
            <person name="Doddapaneni H."/>
            <person name="Dugan-Rocha S."/>
            <person name="Elkadiri S."/>
            <person name="Gnanaolivu R."/>
            <person name="Hernandez B."/>
            <person name="Skinner E."/>
            <person name="Javaid M."/>
            <person name="Lee S."/>
            <person name="Li M."/>
            <person name="Ming W."/>
            <person name="Munidasa M."/>
            <person name="Muniz J."/>
            <person name="Nguyen L."/>
            <person name="Hughes D."/>
            <person name="Osuji N."/>
            <person name="Pu L.-L."/>
            <person name="Puazo M."/>
            <person name="Qu C."/>
            <person name="Quiroz J."/>
            <person name="Raj R."/>
            <person name="Weissenberger G."/>
            <person name="Xin Y."/>
            <person name="Zou X."/>
            <person name="Han Y."/>
            <person name="Worley K."/>
            <person name="Muzny D."/>
            <person name="Gibbs R."/>
        </authorList>
    </citation>
    <scope>NUCLEOTIDE SEQUENCE</scope>
    <source>
        <strain evidence="2">Sampled in the wild</strain>
    </source>
</reference>
<dbReference type="OrthoDB" id="7699032at2759"/>
<dbReference type="GO" id="GO:0008270">
    <property type="term" value="F:zinc ion binding"/>
    <property type="evidence" value="ECO:0007669"/>
    <property type="project" value="InterPro"/>
</dbReference>
<feature type="compositionally biased region" description="Low complexity" evidence="1">
    <location>
        <begin position="214"/>
        <end position="230"/>
    </location>
</feature>
<dbReference type="Gene3D" id="4.10.60.10">
    <property type="entry name" value="Zinc finger, CCHC-type"/>
    <property type="match status" value="1"/>
</dbReference>
<name>A0A8K0K202_LADFU</name>
<feature type="compositionally biased region" description="Low complexity" evidence="1">
    <location>
        <begin position="142"/>
        <end position="153"/>
    </location>
</feature>
<dbReference type="AlphaFoldDB" id="A0A8K0K202"/>
<proteinExistence type="predicted"/>
<dbReference type="GO" id="GO:0003676">
    <property type="term" value="F:nucleic acid binding"/>
    <property type="evidence" value="ECO:0007669"/>
    <property type="project" value="InterPro"/>
</dbReference>
<dbReference type="EMBL" id="KZ308270">
    <property type="protein sequence ID" value="KAG8226167.1"/>
    <property type="molecule type" value="Genomic_DNA"/>
</dbReference>
<evidence type="ECO:0000256" key="1">
    <source>
        <dbReference type="SAM" id="MobiDB-lite"/>
    </source>
</evidence>
<evidence type="ECO:0000313" key="2">
    <source>
        <dbReference type="EMBL" id="KAG8226167.1"/>
    </source>
</evidence>
<organism evidence="2 3">
    <name type="scientific">Ladona fulva</name>
    <name type="common">Scarce chaser dragonfly</name>
    <name type="synonym">Libellula fulva</name>
    <dbReference type="NCBI Taxonomy" id="123851"/>
    <lineage>
        <taxon>Eukaryota</taxon>
        <taxon>Metazoa</taxon>
        <taxon>Ecdysozoa</taxon>
        <taxon>Arthropoda</taxon>
        <taxon>Hexapoda</taxon>
        <taxon>Insecta</taxon>
        <taxon>Pterygota</taxon>
        <taxon>Palaeoptera</taxon>
        <taxon>Odonata</taxon>
        <taxon>Epiprocta</taxon>
        <taxon>Anisoptera</taxon>
        <taxon>Libelluloidea</taxon>
        <taxon>Libellulidae</taxon>
        <taxon>Ladona</taxon>
    </lineage>
</organism>
<evidence type="ECO:0000313" key="3">
    <source>
        <dbReference type="Proteomes" id="UP000792457"/>
    </source>
</evidence>
<dbReference type="Proteomes" id="UP000792457">
    <property type="component" value="Unassembled WGS sequence"/>
</dbReference>